<dbReference type="PANTHER" id="PTHR47270:SF3">
    <property type="entry name" value="HYPOTETICAL PROTEIN"/>
    <property type="match status" value="1"/>
</dbReference>
<sequence>MFKLSRHRSEKSGEKLDFKLSHIQALQVPKGWDKLFVSVISVETGKMVTKSGKASVRNGTCHWKETLSESIWLLRDSHSKEMDECLFKLVVSMGSARSGILGEAVINLAAYASSKTSVPLSLPLKKCNYGTILQVKIHCLNPWTELRDEQWQETTSNIEDLNADPDEIDNKSDVSDNTYAKSVGSSSSNHLGGSSHPGELGSRNPSFSASGSRHSSDSMDGSVDRPNFSPRNNMNGDLYSSIGRQDSSGSHNGALYGTGPVDDFSRSNLSSFNSRFSVSGNNLYNQRQDLVQNSNSFGTSSLKNANSSKDLLDAAEATIDELRAEAKMWERNARKLMLDLEVLRKEFSEQSRNQADVDMELSATCAERDGLKQEIEQLKILLEESRVKQMAAERKNTQEGNSHLQKEFEDEMKFHKESNADLALQLKKTQESNLELVSILQELEETVEKQRLEIDNLSADKLKFCPIENKGNGNEDASYPEEINVNLELQLQESRDVQEELQMTVHSLEKIIEERTKELEFEKKVRQDMLNVEAEWKSKLSIKEEENSILEAKISNLFDAQGSMEVRSADGNDSALMNEIEVLKEKVRELEADCNELTEENLELILKLKESKKDLVTDSSSFYSLSPHLQPSVSPTHLVPGVDQFNSQIIQHQQEVAEAYGVATSDLQEKFIDLQNKFTDLELQFQSSEDKAHDLDFQLRACHVEIEDREMKISSLKQHLESYQERETNKENEKLEPPSSAAFTEVLSELYEQLQLSLALLKKHKKDAPSLVNSESETGRDALVGLNDVHAITQEEQARAIINNFHELNKLVELTVYQSKPVLQQIEAKESNADIAGVQQNSGDCNVKENAIYCSTEELNNLKMLLETKVTDLSCELEVKRSEIEELEASLSLKEEEIQMIKGSQTELESQILTNNMLERKLAELENGKCEVELHLSELEEENVQLSERISGLEAQLRYLTDEKESSRLELENSRAQTNDLQNEIKKLSMEMEAQKVDLRQKLQDMQQRWEEAQEECEYVKRANPKLQATAESLIEECTSVQKLNGELRKQKLELHERCSHLESELRECRNNLSDCCKKVEMLELKLSVMQDEVASKEKLITAELDAILHENKEYKEKLIMGESLLNQMYLEKSFEVENLQREVAHLTEQTSSTHDEREKIASNAVFEVSTLRADNVKFKTAVQEAQVKAKSSEIELHHLRLESERKVQELMKEIHASKQNLELLTAEHQKLQRLLDDVKSSEERFKSIVSGLELQLTACKYERQQLMEETASLKVQLQKIPQLQDDIVTLKNSLSETSFEKDRLEASLQLLSGDCEDLKTQRDSCAEKLSSLQKSVSEIEDCRQSRIALEEKILRLEGDLTVKEALCAQDAELKNELSRIKRANSQFQRKLHSLEEEKNECVKKVNALEKELKLHKEERKHHYKSGSRSPSVPESDSENFSNGKLEFENEMEDNNSDQSLENAKIHDSNEQSQELTRRQHKLDAHEYQREGEERFHDSVDQNHIIGADLVTKLLSLETELAEALEANNMYKAQLKEYVYLMLLSLFVPTHGDLTFKCVPQLSKPINSQLLGCIMLLNIGRKLLLTDRTNGHAHTSKKSSESEVLSNGQYHVKISSLETELKDIQERYFNMSLKYAEVEAEREELVMKMRTQKSGKGWFS</sequence>
<comment type="caution">
    <text evidence="4">The sequence shown here is derived from an EMBL/GenBank/DDBJ whole genome shotgun (WGS) entry which is preliminary data.</text>
</comment>
<keyword evidence="1" id="KW-0175">Coiled coil</keyword>
<organism evidence="4 5">
    <name type="scientific">Stephania cephalantha</name>
    <dbReference type="NCBI Taxonomy" id="152367"/>
    <lineage>
        <taxon>Eukaryota</taxon>
        <taxon>Viridiplantae</taxon>
        <taxon>Streptophyta</taxon>
        <taxon>Embryophyta</taxon>
        <taxon>Tracheophyta</taxon>
        <taxon>Spermatophyta</taxon>
        <taxon>Magnoliopsida</taxon>
        <taxon>Ranunculales</taxon>
        <taxon>Menispermaceae</taxon>
        <taxon>Menispermoideae</taxon>
        <taxon>Cissampelideae</taxon>
        <taxon>Stephania</taxon>
    </lineage>
</organism>
<feature type="coiled-coil region" evidence="1">
    <location>
        <begin position="305"/>
        <end position="395"/>
    </location>
</feature>
<reference evidence="4 5" key="1">
    <citation type="submission" date="2024-01" db="EMBL/GenBank/DDBJ databases">
        <title>Genome assemblies of Stephania.</title>
        <authorList>
            <person name="Yang L."/>
        </authorList>
    </citation>
    <scope>NUCLEOTIDE SEQUENCE [LARGE SCALE GENOMIC DNA]</scope>
    <source>
        <strain evidence="4">JXDWG</strain>
        <tissue evidence="4">Leaf</tissue>
    </source>
</reference>
<dbReference type="EMBL" id="JBBNAG010000002">
    <property type="protein sequence ID" value="KAK9158713.1"/>
    <property type="molecule type" value="Genomic_DNA"/>
</dbReference>
<evidence type="ECO:0000256" key="1">
    <source>
        <dbReference type="SAM" id="Coils"/>
    </source>
</evidence>
<accession>A0AAP0KU03</accession>
<feature type="compositionally biased region" description="Basic and acidic residues" evidence="2">
    <location>
        <begin position="1464"/>
        <end position="1481"/>
    </location>
</feature>
<name>A0AAP0KU03_9MAGN</name>
<feature type="coiled-coil region" evidence="1">
    <location>
        <begin position="1130"/>
        <end position="1157"/>
    </location>
</feature>
<feature type="compositionally biased region" description="Polar residues" evidence="2">
    <location>
        <begin position="1427"/>
        <end position="1443"/>
    </location>
</feature>
<feature type="region of interest" description="Disordered" evidence="2">
    <location>
        <begin position="157"/>
        <end position="255"/>
    </location>
</feature>
<proteinExistence type="predicted"/>
<feature type="compositionally biased region" description="Polar residues" evidence="2">
    <location>
        <begin position="203"/>
        <end position="213"/>
    </location>
</feature>
<gene>
    <name evidence="4" type="ORF">Scep_005287</name>
</gene>
<dbReference type="InterPro" id="IPR019448">
    <property type="entry name" value="NT-C2"/>
</dbReference>
<protein>
    <recommendedName>
        <fullName evidence="3">C2 NT-type domain-containing protein</fullName>
    </recommendedName>
</protein>
<feature type="coiled-coil region" evidence="1">
    <location>
        <begin position="706"/>
        <end position="733"/>
    </location>
</feature>
<dbReference type="Proteomes" id="UP001419268">
    <property type="component" value="Unassembled WGS sequence"/>
</dbReference>
<evidence type="ECO:0000259" key="3">
    <source>
        <dbReference type="PROSITE" id="PS51840"/>
    </source>
</evidence>
<feature type="coiled-coil region" evidence="1">
    <location>
        <begin position="1183"/>
        <end position="1245"/>
    </location>
</feature>
<feature type="coiled-coil region" evidence="1">
    <location>
        <begin position="426"/>
        <end position="460"/>
    </location>
</feature>
<feature type="domain" description="C2 NT-type" evidence="3">
    <location>
        <begin position="6"/>
        <end position="141"/>
    </location>
</feature>
<feature type="compositionally biased region" description="Polar residues" evidence="2">
    <location>
        <begin position="242"/>
        <end position="251"/>
    </location>
</feature>
<dbReference type="PROSITE" id="PS51840">
    <property type="entry name" value="C2_NT"/>
    <property type="match status" value="1"/>
</dbReference>
<feature type="coiled-coil region" evidence="1">
    <location>
        <begin position="573"/>
        <end position="614"/>
    </location>
</feature>
<feature type="region of interest" description="Disordered" evidence="2">
    <location>
        <begin position="1415"/>
        <end position="1481"/>
    </location>
</feature>
<dbReference type="Pfam" id="PF10358">
    <property type="entry name" value="NT-C2"/>
    <property type="match status" value="1"/>
</dbReference>
<evidence type="ECO:0000313" key="4">
    <source>
        <dbReference type="EMBL" id="KAK9158713.1"/>
    </source>
</evidence>
<evidence type="ECO:0000313" key="5">
    <source>
        <dbReference type="Proteomes" id="UP001419268"/>
    </source>
</evidence>
<dbReference type="PANTHER" id="PTHR47270">
    <property type="entry name" value="PROTEIN MLP1-LIKE"/>
    <property type="match status" value="1"/>
</dbReference>
<feature type="coiled-coil region" evidence="1">
    <location>
        <begin position="870"/>
        <end position="1100"/>
    </location>
</feature>
<keyword evidence="5" id="KW-1185">Reference proteome</keyword>
<evidence type="ECO:0000256" key="2">
    <source>
        <dbReference type="SAM" id="MobiDB-lite"/>
    </source>
</evidence>
<feature type="compositionally biased region" description="Low complexity" evidence="2">
    <location>
        <begin position="182"/>
        <end position="198"/>
    </location>
</feature>